<feature type="region of interest" description="Disordered" evidence="4">
    <location>
        <begin position="162"/>
        <end position="190"/>
    </location>
</feature>
<organism evidence="5 6">
    <name type="scientific">Bradyrhizobium sacchari</name>
    <dbReference type="NCBI Taxonomy" id="1399419"/>
    <lineage>
        <taxon>Bacteria</taxon>
        <taxon>Pseudomonadati</taxon>
        <taxon>Pseudomonadota</taxon>
        <taxon>Alphaproteobacteria</taxon>
        <taxon>Hyphomicrobiales</taxon>
        <taxon>Nitrobacteraceae</taxon>
        <taxon>Bradyrhizobium</taxon>
    </lineage>
</organism>
<dbReference type="PANTHER" id="PTHR36449:SF1">
    <property type="entry name" value="ACETYLTRANSFERASE"/>
    <property type="match status" value="1"/>
</dbReference>
<evidence type="ECO:0000313" key="6">
    <source>
        <dbReference type="Proteomes" id="UP000315914"/>
    </source>
</evidence>
<comment type="caution">
    <text evidence="5">The sequence shown here is derived from an EMBL/GenBank/DDBJ whole genome shotgun (WGS) entry which is preliminary data.</text>
</comment>
<evidence type="ECO:0000256" key="3">
    <source>
        <dbReference type="ARBA" id="ARBA00023315"/>
    </source>
</evidence>
<proteinExistence type="predicted"/>
<evidence type="ECO:0000313" key="5">
    <source>
        <dbReference type="EMBL" id="TWB68494.1"/>
    </source>
</evidence>
<feature type="compositionally biased region" description="Basic and acidic residues" evidence="4">
    <location>
        <begin position="167"/>
        <end position="183"/>
    </location>
</feature>
<gene>
    <name evidence="5" type="ORF">FBZ95_11151</name>
</gene>
<evidence type="ECO:0000256" key="2">
    <source>
        <dbReference type="ARBA" id="ARBA00022679"/>
    </source>
</evidence>
<keyword evidence="6" id="KW-1185">Reference proteome</keyword>
<name>A0A560JGM5_9BRAD</name>
<dbReference type="STRING" id="1399419.A5906_10145"/>
<keyword evidence="1" id="KW-1277">Toxin-antitoxin system</keyword>
<dbReference type="Gene3D" id="3.40.630.30">
    <property type="match status" value="1"/>
</dbReference>
<protein>
    <recommendedName>
        <fullName evidence="7">Acetyltransferase (GNAT) family protein</fullName>
    </recommendedName>
</protein>
<dbReference type="PANTHER" id="PTHR36449">
    <property type="entry name" value="ACETYLTRANSFERASE-RELATED"/>
    <property type="match status" value="1"/>
</dbReference>
<dbReference type="EMBL" id="VITW01000011">
    <property type="protein sequence ID" value="TWB68494.1"/>
    <property type="molecule type" value="Genomic_DNA"/>
</dbReference>
<dbReference type="InterPro" id="IPR016181">
    <property type="entry name" value="Acyl_CoA_acyltransferase"/>
</dbReference>
<evidence type="ECO:0008006" key="7">
    <source>
        <dbReference type="Google" id="ProtNLM"/>
    </source>
</evidence>
<sequence>MTGDLSCFAPKAIIPSSLPRSIRIGQPPDPVPCLLLGQLATDENWIGQGIGPGLVKHALQRCVTAAGLIGGRALIVNAVDDEAAAFCEQERIDLVMAYHRRARIRLPQEKVHAVFHVIVESQIADPKRPVRSTAQRLMSEGLDRHEAIHAIGSVLAGHMNELMPETKSGDDDFDAKPNRDPNEAHSPSWN</sequence>
<dbReference type="GO" id="GO:0016746">
    <property type="term" value="F:acyltransferase activity"/>
    <property type="evidence" value="ECO:0007669"/>
    <property type="project" value="UniProtKB-KW"/>
</dbReference>
<evidence type="ECO:0000256" key="4">
    <source>
        <dbReference type="SAM" id="MobiDB-lite"/>
    </source>
</evidence>
<accession>A0A560JGM5</accession>
<dbReference type="AlphaFoldDB" id="A0A560JGM5"/>
<dbReference type="RefSeq" id="WP_245327031.1">
    <property type="nucleotide sequence ID" value="NZ_LWIG01000052.1"/>
</dbReference>
<dbReference type="Proteomes" id="UP000315914">
    <property type="component" value="Unassembled WGS sequence"/>
</dbReference>
<dbReference type="SUPFAM" id="SSF55729">
    <property type="entry name" value="Acyl-CoA N-acyltransferases (Nat)"/>
    <property type="match status" value="1"/>
</dbReference>
<keyword evidence="2" id="KW-0808">Transferase</keyword>
<reference evidence="5 6" key="1">
    <citation type="submission" date="2019-06" db="EMBL/GenBank/DDBJ databases">
        <title>Genomic Encyclopedia of Type Strains, Phase IV (KMG-V): Genome sequencing to study the core and pangenomes of soil and plant-associated prokaryotes.</title>
        <authorList>
            <person name="Whitman W."/>
        </authorList>
    </citation>
    <scope>NUCLEOTIDE SEQUENCE [LARGE SCALE GENOMIC DNA]</scope>
    <source>
        <strain evidence="5 6">BR 10556</strain>
    </source>
</reference>
<evidence type="ECO:0000256" key="1">
    <source>
        <dbReference type="ARBA" id="ARBA00022649"/>
    </source>
</evidence>
<keyword evidence="3" id="KW-0012">Acyltransferase</keyword>